<organism evidence="1 2">
    <name type="scientific">Microbacterium phage Pajaza</name>
    <dbReference type="NCBI Taxonomy" id="2099443"/>
    <lineage>
        <taxon>Viruses</taxon>
        <taxon>Duplodnaviria</taxon>
        <taxon>Heunggongvirae</taxon>
        <taxon>Uroviricota</taxon>
        <taxon>Caudoviricetes</taxon>
        <taxon>Pikminvirus</taxon>
        <taxon>Pikminvirus pikmin</taxon>
    </lineage>
</organism>
<accession>A0A2P1CIP2</accession>
<dbReference type="EMBL" id="MG944216">
    <property type="protein sequence ID" value="AVJ51042.1"/>
    <property type="molecule type" value="Genomic_DNA"/>
</dbReference>
<protein>
    <submittedName>
        <fullName evidence="1">Uncharacterized protein</fullName>
    </submittedName>
</protein>
<gene>
    <name evidence="1" type="primary">51</name>
    <name evidence="1" type="ORF">PBI_PAJAZA_51</name>
</gene>
<proteinExistence type="predicted"/>
<reference evidence="1 2" key="1">
    <citation type="submission" date="2018-02" db="EMBL/GenBank/DDBJ databases">
        <authorList>
            <person name="Zacj K.M."/>
            <person name="Aull H.G."/>
            <person name="Garlena R.A."/>
            <person name="Russell D.A."/>
            <person name="Pope W.H."/>
            <person name="Jacobs-Sera D."/>
            <person name="Hatfull G.F."/>
        </authorList>
    </citation>
    <scope>NUCLEOTIDE SEQUENCE [LARGE SCALE GENOMIC DNA]</scope>
</reference>
<dbReference type="Proteomes" id="UP000241138">
    <property type="component" value="Segment"/>
</dbReference>
<evidence type="ECO:0000313" key="2">
    <source>
        <dbReference type="Proteomes" id="UP000241138"/>
    </source>
</evidence>
<sequence length="48" mass="5470">MKTYCKHCQERIVFRDGRWVTLVAYADPFQSWGDPAGCLSAEGGHEPR</sequence>
<name>A0A2P1CIP2_9CAUD</name>
<evidence type="ECO:0000313" key="1">
    <source>
        <dbReference type="EMBL" id="AVJ51042.1"/>
    </source>
</evidence>